<comment type="caution">
    <text evidence="1">The sequence shown here is derived from an EMBL/GenBank/DDBJ whole genome shotgun (WGS) entry which is preliminary data.</text>
</comment>
<dbReference type="AlphaFoldDB" id="A0A329NSP6"/>
<protein>
    <submittedName>
        <fullName evidence="1">Uncharacterized protein</fullName>
    </submittedName>
</protein>
<name>A0A329NSP6_9LACT</name>
<proteinExistence type="predicted"/>
<evidence type="ECO:0000313" key="1">
    <source>
        <dbReference type="EMBL" id="RAV79164.1"/>
    </source>
</evidence>
<dbReference type="GeneID" id="86858487"/>
<gene>
    <name evidence="1" type="ORF">DBT54_05970</name>
</gene>
<evidence type="ECO:0000313" key="2">
    <source>
        <dbReference type="Proteomes" id="UP000251923"/>
    </source>
</evidence>
<dbReference type="EMBL" id="QMHM01000009">
    <property type="protein sequence ID" value="RAV79164.1"/>
    <property type="molecule type" value="Genomic_DNA"/>
</dbReference>
<dbReference type="RefSeq" id="WP_101560433.1">
    <property type="nucleotide sequence ID" value="NZ_JAMDYC010000002.1"/>
</dbReference>
<accession>A0A329NSP6</accession>
<dbReference type="Proteomes" id="UP000251923">
    <property type="component" value="Unassembled WGS sequence"/>
</dbReference>
<organism evidence="1 2">
    <name type="scientific">Aerococcus urinae</name>
    <dbReference type="NCBI Taxonomy" id="1376"/>
    <lineage>
        <taxon>Bacteria</taxon>
        <taxon>Bacillati</taxon>
        <taxon>Bacillota</taxon>
        <taxon>Bacilli</taxon>
        <taxon>Lactobacillales</taxon>
        <taxon>Aerococcaceae</taxon>
        <taxon>Aerococcus</taxon>
    </lineage>
</organism>
<reference evidence="1 2" key="1">
    <citation type="submission" date="2018-04" db="EMBL/GenBank/DDBJ databases">
        <title>Aerococcus urinae genomes.</title>
        <authorList>
            <person name="Hilt E."/>
            <person name="Gilbert N.M."/>
            <person name="Thomas-White K."/>
            <person name="Putonti C."/>
            <person name="Lewis A.L."/>
            <person name="Visck K.L."/>
            <person name="Wolfe A.J."/>
        </authorList>
    </citation>
    <scope>NUCLEOTIDE SEQUENCE [LARGE SCALE GENOMIC DNA]</scope>
    <source>
        <strain evidence="1 2">UMB7480</strain>
    </source>
</reference>
<sequence length="105" mass="11592">MKLTNLQITNINNVLGALADTKVTGAFKFKLFKTAKRFAAEAKDIIDTLDFDDNGTSLPTEGNKEILEMDQEINLEPLTEDELSELPLSISDLAVLEPIIIKGEK</sequence>